<dbReference type="SUPFAM" id="SSF69065">
    <property type="entry name" value="RNase III domain-like"/>
    <property type="match status" value="1"/>
</dbReference>
<evidence type="ECO:0000256" key="1">
    <source>
        <dbReference type="ARBA" id="ARBA00004173"/>
    </source>
</evidence>
<dbReference type="InterPro" id="IPR036389">
    <property type="entry name" value="RNase_III_sf"/>
</dbReference>
<evidence type="ECO:0000256" key="3">
    <source>
        <dbReference type="ARBA" id="ARBA00022980"/>
    </source>
</evidence>
<keyword evidence="4" id="KW-0496">Mitochondrion</keyword>
<feature type="domain" description="Large ribosomal subunit protein mL44 endonuclease" evidence="9">
    <location>
        <begin position="59"/>
        <end position="194"/>
    </location>
</feature>
<dbReference type="GO" id="GO:0005739">
    <property type="term" value="C:mitochondrion"/>
    <property type="evidence" value="ECO:0007669"/>
    <property type="project" value="UniProtKB-SubCell"/>
</dbReference>
<evidence type="ECO:0000256" key="6">
    <source>
        <dbReference type="ARBA" id="ARBA00024034"/>
    </source>
</evidence>
<accession>A0A914PID0</accession>
<feature type="domain" description="Large ribosomal subunit protein mL44 dsRNA binding" evidence="8">
    <location>
        <begin position="223"/>
        <end position="327"/>
    </location>
</feature>
<reference evidence="11" key="1">
    <citation type="submission" date="2022-11" db="UniProtKB">
        <authorList>
            <consortium name="WormBaseParasite"/>
        </authorList>
    </citation>
    <scope>IDENTIFICATION</scope>
</reference>
<dbReference type="Pfam" id="PF22935">
    <property type="entry name" value="RM44_endonuclase"/>
    <property type="match status" value="1"/>
</dbReference>
<evidence type="ECO:0000256" key="5">
    <source>
        <dbReference type="ARBA" id="ARBA00023274"/>
    </source>
</evidence>
<dbReference type="GO" id="GO:0005840">
    <property type="term" value="C:ribosome"/>
    <property type="evidence" value="ECO:0007669"/>
    <property type="project" value="UniProtKB-KW"/>
</dbReference>
<comment type="similarity">
    <text evidence="6">Belongs to the ribonuclease III family. Mitochondrion-specific ribosomal protein mL44 subfamily.</text>
</comment>
<dbReference type="GO" id="GO:0003725">
    <property type="term" value="F:double-stranded RNA binding"/>
    <property type="evidence" value="ECO:0007669"/>
    <property type="project" value="InterPro"/>
</dbReference>
<dbReference type="Gene3D" id="1.10.1520.10">
    <property type="entry name" value="Ribonuclease III domain"/>
    <property type="match status" value="1"/>
</dbReference>
<proteinExistence type="inferred from homology"/>
<dbReference type="AlphaFoldDB" id="A0A914PID0"/>
<evidence type="ECO:0000256" key="2">
    <source>
        <dbReference type="ARBA" id="ARBA00022946"/>
    </source>
</evidence>
<keyword evidence="2" id="KW-0809">Transit peptide</keyword>
<dbReference type="Pfam" id="PF22892">
    <property type="entry name" value="DSRM_MRPL44"/>
    <property type="match status" value="1"/>
</dbReference>
<evidence type="ECO:0000256" key="7">
    <source>
        <dbReference type="ARBA" id="ARBA00035187"/>
    </source>
</evidence>
<keyword evidence="5" id="KW-0687">Ribonucleoprotein</keyword>
<protein>
    <recommendedName>
        <fullName evidence="7">Large ribosomal subunit protein mL44</fullName>
    </recommendedName>
</protein>
<dbReference type="InterPro" id="IPR055189">
    <property type="entry name" value="RM44_endonuclase"/>
</dbReference>
<dbReference type="GO" id="GO:1990904">
    <property type="term" value="C:ribonucleoprotein complex"/>
    <property type="evidence" value="ECO:0007669"/>
    <property type="project" value="UniProtKB-KW"/>
</dbReference>
<dbReference type="WBParaSite" id="PDA_v2.g18121.t1">
    <property type="protein sequence ID" value="PDA_v2.g18121.t1"/>
    <property type="gene ID" value="PDA_v2.g18121"/>
</dbReference>
<comment type="subcellular location">
    <subcellularLocation>
        <location evidence="1">Mitochondrion</location>
    </subcellularLocation>
</comment>
<evidence type="ECO:0000259" key="9">
    <source>
        <dbReference type="Pfam" id="PF22935"/>
    </source>
</evidence>
<dbReference type="Proteomes" id="UP000887578">
    <property type="component" value="Unplaced"/>
</dbReference>
<dbReference type="GO" id="GO:0006396">
    <property type="term" value="P:RNA processing"/>
    <property type="evidence" value="ECO:0007669"/>
    <property type="project" value="InterPro"/>
</dbReference>
<evidence type="ECO:0000256" key="4">
    <source>
        <dbReference type="ARBA" id="ARBA00023128"/>
    </source>
</evidence>
<evidence type="ECO:0000259" key="8">
    <source>
        <dbReference type="Pfam" id="PF22892"/>
    </source>
</evidence>
<keyword evidence="10" id="KW-1185">Reference proteome</keyword>
<dbReference type="InterPro" id="IPR044444">
    <property type="entry name" value="Ribosomal_mL44_DSRM_metazoa"/>
</dbReference>
<name>A0A914PID0_9BILA</name>
<evidence type="ECO:0000313" key="11">
    <source>
        <dbReference type="WBParaSite" id="PDA_v2.g18121.t1"/>
    </source>
</evidence>
<dbReference type="Gene3D" id="3.30.160.20">
    <property type="match status" value="1"/>
</dbReference>
<organism evidence="10 11">
    <name type="scientific">Panagrolaimus davidi</name>
    <dbReference type="NCBI Taxonomy" id="227884"/>
    <lineage>
        <taxon>Eukaryota</taxon>
        <taxon>Metazoa</taxon>
        <taxon>Ecdysozoa</taxon>
        <taxon>Nematoda</taxon>
        <taxon>Chromadorea</taxon>
        <taxon>Rhabditida</taxon>
        <taxon>Tylenchina</taxon>
        <taxon>Panagrolaimomorpha</taxon>
        <taxon>Panagrolaimoidea</taxon>
        <taxon>Panagrolaimidae</taxon>
        <taxon>Panagrolaimus</taxon>
    </lineage>
</organism>
<evidence type="ECO:0000313" key="10">
    <source>
        <dbReference type="Proteomes" id="UP000887578"/>
    </source>
</evidence>
<sequence length="396" mass="44936">MIGALNRVRVLNNASTSFTCSSRGLRKRWQRDFLKDLYHRRIIAGGEPLTHRAFLPNWNYGSELFAFRHRLHGEDKENEHFIKALTNPTFFTRKDIADDASYAQPSLEKEIESHEDNVQLAEEGDKLLYSIVSGYFSLQFPNSPSEFIEAITNSLINDDVLAESATSLGMQHLVRTGEFPPYASTLAQSFKACLVILSPERRQQTILETIISKAISIPLEDVLPFKNPLGIVTDYAKKYLKAENVEPRLMHKSGVNSAIPLYYVGIFADQKLIGECAGETLSTAVDLASQASLLRLWGASPETLMLNFSFNQHDLSKVAKNHSIFDVVNESTDLSCYSDEELNYDPLDIVNIANNYQSIEKELGRPRIKHLRHKFSRGSIVRRSFRYLVKPRVYTI</sequence>
<keyword evidence="3" id="KW-0689">Ribosomal protein</keyword>
<dbReference type="GO" id="GO:0004525">
    <property type="term" value="F:ribonuclease III activity"/>
    <property type="evidence" value="ECO:0007669"/>
    <property type="project" value="InterPro"/>
</dbReference>